<evidence type="ECO:0000313" key="2">
    <source>
        <dbReference type="Proteomes" id="UP000005408"/>
    </source>
</evidence>
<evidence type="ECO:0000313" key="1">
    <source>
        <dbReference type="EnsemblMetazoa" id="G5167.1:cds"/>
    </source>
</evidence>
<name>A0A8W8N970_MAGGI</name>
<keyword evidence="2" id="KW-1185">Reference proteome</keyword>
<dbReference type="AlphaFoldDB" id="A0A8W8N970"/>
<reference evidence="1" key="1">
    <citation type="submission" date="2022-08" db="UniProtKB">
        <authorList>
            <consortium name="EnsemblMetazoa"/>
        </authorList>
    </citation>
    <scope>IDENTIFICATION</scope>
    <source>
        <strain evidence="1">05x7-T-G4-1.051#20</strain>
    </source>
</reference>
<accession>A0A8W8N970</accession>
<proteinExistence type="predicted"/>
<dbReference type="Proteomes" id="UP000005408">
    <property type="component" value="Unassembled WGS sequence"/>
</dbReference>
<protein>
    <submittedName>
        <fullName evidence="1">Uncharacterized protein</fullName>
    </submittedName>
</protein>
<dbReference type="EnsemblMetazoa" id="G5167.1">
    <property type="protein sequence ID" value="G5167.1:cds"/>
    <property type="gene ID" value="G5167"/>
</dbReference>
<organism evidence="1 2">
    <name type="scientific">Magallana gigas</name>
    <name type="common">Pacific oyster</name>
    <name type="synonym">Crassostrea gigas</name>
    <dbReference type="NCBI Taxonomy" id="29159"/>
    <lineage>
        <taxon>Eukaryota</taxon>
        <taxon>Metazoa</taxon>
        <taxon>Spiralia</taxon>
        <taxon>Lophotrochozoa</taxon>
        <taxon>Mollusca</taxon>
        <taxon>Bivalvia</taxon>
        <taxon>Autobranchia</taxon>
        <taxon>Pteriomorphia</taxon>
        <taxon>Ostreida</taxon>
        <taxon>Ostreoidea</taxon>
        <taxon>Ostreidae</taxon>
        <taxon>Magallana</taxon>
    </lineage>
</organism>
<sequence>MPLCNKLKTVHSARSERDGAIVLTRNPLQLSLLLLTIAVLLLRPFSVPFYPTQSNVDNPRHTISATIAENTDTGNPSAQRLQSSPAPPVLALTNISVEKDLLLL</sequence>